<name>A0A0R2AJZ1_9LACO</name>
<dbReference type="RefSeq" id="WP_056967073.1">
    <property type="nucleotide sequence ID" value="NZ_AYYQ01000036.1"/>
</dbReference>
<organism evidence="2 3">
    <name type="scientific">Apilactobacillus ozensis DSM 23829 = JCM 17196</name>
    <dbReference type="NCBI Taxonomy" id="1423781"/>
    <lineage>
        <taxon>Bacteria</taxon>
        <taxon>Bacillati</taxon>
        <taxon>Bacillota</taxon>
        <taxon>Bacilli</taxon>
        <taxon>Lactobacillales</taxon>
        <taxon>Lactobacillaceae</taxon>
        <taxon>Apilactobacillus</taxon>
    </lineage>
</organism>
<keyword evidence="1" id="KW-0472">Membrane</keyword>
<gene>
    <name evidence="2" type="ORF">FD06_GL000744</name>
</gene>
<keyword evidence="3" id="KW-1185">Reference proteome</keyword>
<keyword evidence="1" id="KW-0812">Transmembrane</keyword>
<protein>
    <submittedName>
        <fullName evidence="2">Uncharacterized protein</fullName>
    </submittedName>
</protein>
<dbReference type="Proteomes" id="UP000052012">
    <property type="component" value="Unassembled WGS sequence"/>
</dbReference>
<sequence length="201" mass="23074">MSEEKDKNIFSRKITEEGMKIPFTKMYLVNTQKIGKRFINEDKYNRLSNRFLKLYEFFIKAEKGNNEELDEKYDSYGNDDLYVSPNDFSTFVKSQNLNSNDIDDLIAEANELNQSVADDGSNISGMAQLFALIIGIVIGAGFINLITSRPMLTLLLVVILLAIGALVGYAQKNLHNYFIPKKDDFYTFKKYLRNTKNSMEQ</sequence>
<dbReference type="EMBL" id="AYYQ01000036">
    <property type="protein sequence ID" value="KRM67592.1"/>
    <property type="molecule type" value="Genomic_DNA"/>
</dbReference>
<keyword evidence="1" id="KW-1133">Transmembrane helix</keyword>
<reference evidence="2 3" key="1">
    <citation type="journal article" date="2015" name="Genome Announc.">
        <title>Expanding the biotechnology potential of lactobacilli through comparative genomics of 213 strains and associated genera.</title>
        <authorList>
            <person name="Sun Z."/>
            <person name="Harris H.M."/>
            <person name="McCann A."/>
            <person name="Guo C."/>
            <person name="Argimon S."/>
            <person name="Zhang W."/>
            <person name="Yang X."/>
            <person name="Jeffery I.B."/>
            <person name="Cooney J.C."/>
            <person name="Kagawa T.F."/>
            <person name="Liu W."/>
            <person name="Song Y."/>
            <person name="Salvetti E."/>
            <person name="Wrobel A."/>
            <person name="Rasinkangas P."/>
            <person name="Parkhill J."/>
            <person name="Rea M.C."/>
            <person name="O'Sullivan O."/>
            <person name="Ritari J."/>
            <person name="Douillard F.P."/>
            <person name="Paul Ross R."/>
            <person name="Yang R."/>
            <person name="Briner A.E."/>
            <person name="Felis G.E."/>
            <person name="de Vos W.M."/>
            <person name="Barrangou R."/>
            <person name="Klaenhammer T.R."/>
            <person name="Caufield P.W."/>
            <person name="Cui Y."/>
            <person name="Zhang H."/>
            <person name="O'Toole P.W."/>
        </authorList>
    </citation>
    <scope>NUCLEOTIDE SEQUENCE [LARGE SCALE GENOMIC DNA]</scope>
    <source>
        <strain evidence="2 3">DSM 23829</strain>
    </source>
</reference>
<comment type="caution">
    <text evidence="2">The sequence shown here is derived from an EMBL/GenBank/DDBJ whole genome shotgun (WGS) entry which is preliminary data.</text>
</comment>
<proteinExistence type="predicted"/>
<dbReference type="PATRIC" id="fig|1423781.4.peg.768"/>
<feature type="transmembrane region" description="Helical" evidence="1">
    <location>
        <begin position="129"/>
        <end position="146"/>
    </location>
</feature>
<dbReference type="AlphaFoldDB" id="A0A0R2AJZ1"/>
<evidence type="ECO:0000313" key="3">
    <source>
        <dbReference type="Proteomes" id="UP000052012"/>
    </source>
</evidence>
<dbReference type="STRING" id="1423781.FD06_GL000744"/>
<feature type="transmembrane region" description="Helical" evidence="1">
    <location>
        <begin position="152"/>
        <end position="170"/>
    </location>
</feature>
<evidence type="ECO:0000256" key="1">
    <source>
        <dbReference type="SAM" id="Phobius"/>
    </source>
</evidence>
<evidence type="ECO:0000313" key="2">
    <source>
        <dbReference type="EMBL" id="KRM67592.1"/>
    </source>
</evidence>
<accession>A0A0R2AJZ1</accession>